<dbReference type="EMBL" id="MLGG01000004">
    <property type="protein sequence ID" value="KAK1465904.1"/>
    <property type="molecule type" value="Genomic_DNA"/>
</dbReference>
<sequence>MEKKAHRVLSGGYPWIRYRASQAPRPSCRAVGSLPTTWDLSPPHLPESLPGGQVGGSSCFFFALDMPWSMVTAVPILDPNFFASSTQAMVRSRWPVPQLGLVCVWGGPGL</sequence>
<organism evidence="1 2">
    <name type="scientific">Colletotrichum melonis</name>
    <dbReference type="NCBI Taxonomy" id="1209925"/>
    <lineage>
        <taxon>Eukaryota</taxon>
        <taxon>Fungi</taxon>
        <taxon>Dikarya</taxon>
        <taxon>Ascomycota</taxon>
        <taxon>Pezizomycotina</taxon>
        <taxon>Sordariomycetes</taxon>
        <taxon>Hypocreomycetidae</taxon>
        <taxon>Glomerellales</taxon>
        <taxon>Glomerellaceae</taxon>
        <taxon>Colletotrichum</taxon>
        <taxon>Colletotrichum acutatum species complex</taxon>
    </lineage>
</organism>
<comment type="caution">
    <text evidence="1">The sequence shown here is derived from an EMBL/GenBank/DDBJ whole genome shotgun (WGS) entry which is preliminary data.</text>
</comment>
<dbReference type="AlphaFoldDB" id="A0AAI9UY82"/>
<proteinExistence type="predicted"/>
<dbReference type="Proteomes" id="UP001239795">
    <property type="component" value="Unassembled WGS sequence"/>
</dbReference>
<reference evidence="1 2" key="1">
    <citation type="submission" date="2016-10" db="EMBL/GenBank/DDBJ databases">
        <title>The genome sequence of Colletotrichum fioriniae PJ7.</title>
        <authorList>
            <person name="Baroncelli R."/>
        </authorList>
    </citation>
    <scope>NUCLEOTIDE SEQUENCE [LARGE SCALE GENOMIC DNA]</scope>
    <source>
        <strain evidence="1">Col 31</strain>
    </source>
</reference>
<keyword evidence="2" id="KW-1185">Reference proteome</keyword>
<protein>
    <submittedName>
        <fullName evidence="1">Uncharacterized protein</fullName>
    </submittedName>
</protein>
<accession>A0AAI9UY82</accession>
<evidence type="ECO:0000313" key="2">
    <source>
        <dbReference type="Proteomes" id="UP001239795"/>
    </source>
</evidence>
<name>A0AAI9UY82_9PEZI</name>
<evidence type="ECO:0000313" key="1">
    <source>
        <dbReference type="EMBL" id="KAK1465904.1"/>
    </source>
</evidence>
<gene>
    <name evidence="1" type="ORF">CMEL01_11896</name>
</gene>